<name>A0A4Y9YXN5_9AGAM</name>
<protein>
    <submittedName>
        <fullName evidence="2">Uncharacterized protein</fullName>
    </submittedName>
</protein>
<dbReference type="AlphaFoldDB" id="A0A4Y9YXN5"/>
<comment type="caution">
    <text evidence="2">The sequence shown here is derived from an EMBL/GenBank/DDBJ whole genome shotgun (WGS) entry which is preliminary data.</text>
</comment>
<keyword evidence="1" id="KW-0732">Signal</keyword>
<evidence type="ECO:0000256" key="1">
    <source>
        <dbReference type="SAM" id="SignalP"/>
    </source>
</evidence>
<reference evidence="2 3" key="1">
    <citation type="submission" date="2019-02" db="EMBL/GenBank/DDBJ databases">
        <title>Genome sequencing of the rare red list fungi Dentipellis fragilis.</title>
        <authorList>
            <person name="Buettner E."/>
            <person name="Kellner H."/>
        </authorList>
    </citation>
    <scope>NUCLEOTIDE SEQUENCE [LARGE SCALE GENOMIC DNA]</scope>
    <source>
        <strain evidence="2 3">DSM 105465</strain>
    </source>
</reference>
<dbReference type="OrthoDB" id="3174532at2759"/>
<dbReference type="EMBL" id="SEOQ01000257">
    <property type="protein sequence ID" value="TFY66331.1"/>
    <property type="molecule type" value="Genomic_DNA"/>
</dbReference>
<dbReference type="Proteomes" id="UP000298327">
    <property type="component" value="Unassembled WGS sequence"/>
</dbReference>
<feature type="signal peptide" evidence="1">
    <location>
        <begin position="1"/>
        <end position="23"/>
    </location>
</feature>
<gene>
    <name evidence="2" type="ORF">EVG20_g4755</name>
</gene>
<keyword evidence="3" id="KW-1185">Reference proteome</keyword>
<evidence type="ECO:0000313" key="2">
    <source>
        <dbReference type="EMBL" id="TFY66331.1"/>
    </source>
</evidence>
<feature type="chain" id="PRO_5021344305" evidence="1">
    <location>
        <begin position="24"/>
        <end position="198"/>
    </location>
</feature>
<sequence>MKVSLSVATIFAVAFGLASSALAATSSPAIIEMCGSGSEILNSTTFEYEGKEITFGMATCPDLQAEIAAKRGPTSLSKRQVNVCTDDSCAIQCATTGAQPFIFDCQTVANALEARYPQEFLVQPGHYAYASAYTCAFGFFNLDVSEYNVCYSNFGFNSIIAADHCFQNYPSTTATPGAYCLSPGYVGNDWAIKIYNPN</sequence>
<organism evidence="2 3">
    <name type="scientific">Dentipellis fragilis</name>
    <dbReference type="NCBI Taxonomy" id="205917"/>
    <lineage>
        <taxon>Eukaryota</taxon>
        <taxon>Fungi</taxon>
        <taxon>Dikarya</taxon>
        <taxon>Basidiomycota</taxon>
        <taxon>Agaricomycotina</taxon>
        <taxon>Agaricomycetes</taxon>
        <taxon>Russulales</taxon>
        <taxon>Hericiaceae</taxon>
        <taxon>Dentipellis</taxon>
    </lineage>
</organism>
<evidence type="ECO:0000313" key="3">
    <source>
        <dbReference type="Proteomes" id="UP000298327"/>
    </source>
</evidence>
<proteinExistence type="predicted"/>
<accession>A0A4Y9YXN5</accession>